<keyword evidence="3" id="KW-1185">Reference proteome</keyword>
<evidence type="ECO:0000313" key="2">
    <source>
        <dbReference type="EMBL" id="THU78743.1"/>
    </source>
</evidence>
<evidence type="ECO:0000313" key="3">
    <source>
        <dbReference type="Proteomes" id="UP000297245"/>
    </source>
</evidence>
<dbReference type="AlphaFoldDB" id="A0A4S8KSR0"/>
<evidence type="ECO:0000256" key="1">
    <source>
        <dbReference type="SAM" id="MobiDB-lite"/>
    </source>
</evidence>
<feature type="region of interest" description="Disordered" evidence="1">
    <location>
        <begin position="151"/>
        <end position="199"/>
    </location>
</feature>
<dbReference type="EMBL" id="ML180141">
    <property type="protein sequence ID" value="THU78743.1"/>
    <property type="molecule type" value="Genomic_DNA"/>
</dbReference>
<dbReference type="Proteomes" id="UP000297245">
    <property type="component" value="Unassembled WGS sequence"/>
</dbReference>
<feature type="compositionally biased region" description="Basic and acidic residues" evidence="1">
    <location>
        <begin position="160"/>
        <end position="189"/>
    </location>
</feature>
<accession>A0A4S8KSR0</accession>
<sequence>MAAVLKNDESAELSCGIDCLKRKTYVDSILSSMEGKGRVLRGRAKVVFENKEREEGVERKRDKGKQAFRCFLIGPQTMEKEVDQSSMQMETAKVMVKSRKYEFTRLPLVPHVDSNNDMLFSVFSSANHQRTTDRDEGQMRPYPMEVASVTRAANDNGSTEELRGEGDEQVVKERGNENPEGKEKGKEQAEAVYPGEKGA</sequence>
<gene>
    <name evidence="2" type="ORF">K435DRAFT_845691</name>
</gene>
<protein>
    <submittedName>
        <fullName evidence="2">Uncharacterized protein</fullName>
    </submittedName>
</protein>
<name>A0A4S8KSR0_DENBC</name>
<organism evidence="2 3">
    <name type="scientific">Dendrothele bispora (strain CBS 962.96)</name>
    <dbReference type="NCBI Taxonomy" id="1314807"/>
    <lineage>
        <taxon>Eukaryota</taxon>
        <taxon>Fungi</taxon>
        <taxon>Dikarya</taxon>
        <taxon>Basidiomycota</taxon>
        <taxon>Agaricomycotina</taxon>
        <taxon>Agaricomycetes</taxon>
        <taxon>Agaricomycetidae</taxon>
        <taxon>Agaricales</taxon>
        <taxon>Agaricales incertae sedis</taxon>
        <taxon>Dendrothele</taxon>
    </lineage>
</organism>
<proteinExistence type="predicted"/>
<reference evidence="2 3" key="1">
    <citation type="journal article" date="2019" name="Nat. Ecol. Evol.">
        <title>Megaphylogeny resolves global patterns of mushroom evolution.</title>
        <authorList>
            <person name="Varga T."/>
            <person name="Krizsan K."/>
            <person name="Foldi C."/>
            <person name="Dima B."/>
            <person name="Sanchez-Garcia M."/>
            <person name="Sanchez-Ramirez S."/>
            <person name="Szollosi G.J."/>
            <person name="Szarkandi J.G."/>
            <person name="Papp V."/>
            <person name="Albert L."/>
            <person name="Andreopoulos W."/>
            <person name="Angelini C."/>
            <person name="Antonin V."/>
            <person name="Barry K.W."/>
            <person name="Bougher N.L."/>
            <person name="Buchanan P."/>
            <person name="Buyck B."/>
            <person name="Bense V."/>
            <person name="Catcheside P."/>
            <person name="Chovatia M."/>
            <person name="Cooper J."/>
            <person name="Damon W."/>
            <person name="Desjardin D."/>
            <person name="Finy P."/>
            <person name="Geml J."/>
            <person name="Haridas S."/>
            <person name="Hughes K."/>
            <person name="Justo A."/>
            <person name="Karasinski D."/>
            <person name="Kautmanova I."/>
            <person name="Kiss B."/>
            <person name="Kocsube S."/>
            <person name="Kotiranta H."/>
            <person name="LaButti K.M."/>
            <person name="Lechner B.E."/>
            <person name="Liimatainen K."/>
            <person name="Lipzen A."/>
            <person name="Lukacs Z."/>
            <person name="Mihaltcheva S."/>
            <person name="Morgado L.N."/>
            <person name="Niskanen T."/>
            <person name="Noordeloos M.E."/>
            <person name="Ohm R.A."/>
            <person name="Ortiz-Santana B."/>
            <person name="Ovrebo C."/>
            <person name="Racz N."/>
            <person name="Riley R."/>
            <person name="Savchenko A."/>
            <person name="Shiryaev A."/>
            <person name="Soop K."/>
            <person name="Spirin V."/>
            <person name="Szebenyi C."/>
            <person name="Tomsovsky M."/>
            <person name="Tulloss R.E."/>
            <person name="Uehling J."/>
            <person name="Grigoriev I.V."/>
            <person name="Vagvolgyi C."/>
            <person name="Papp T."/>
            <person name="Martin F.M."/>
            <person name="Miettinen O."/>
            <person name="Hibbett D.S."/>
            <person name="Nagy L.G."/>
        </authorList>
    </citation>
    <scope>NUCLEOTIDE SEQUENCE [LARGE SCALE GENOMIC DNA]</scope>
    <source>
        <strain evidence="2 3">CBS 962.96</strain>
    </source>
</reference>